<gene>
    <name evidence="3" type="ORF">FCC1311_070682</name>
</gene>
<feature type="region of interest" description="Disordered" evidence="2">
    <location>
        <begin position="227"/>
        <end position="375"/>
    </location>
</feature>
<proteinExistence type="inferred from homology"/>
<feature type="compositionally biased region" description="Acidic residues" evidence="2">
    <location>
        <begin position="353"/>
        <end position="363"/>
    </location>
</feature>
<reference evidence="3 4" key="1">
    <citation type="submission" date="2017-12" db="EMBL/GenBank/DDBJ databases">
        <title>Sequencing, de novo assembly and annotation of complete genome of a new Thraustochytrid species, strain FCC1311.</title>
        <authorList>
            <person name="Sedici K."/>
            <person name="Godart F."/>
            <person name="Aiese Cigliano R."/>
            <person name="Sanseverino W."/>
            <person name="Barakat M."/>
            <person name="Ortet P."/>
            <person name="Marechal E."/>
            <person name="Cagnac O."/>
            <person name="Amato A."/>
        </authorList>
    </citation>
    <scope>NUCLEOTIDE SEQUENCE [LARGE SCALE GENOMIC DNA]</scope>
</reference>
<dbReference type="PANTHER" id="PTHR12161">
    <property type="entry name" value="IST1 FAMILY MEMBER"/>
    <property type="match status" value="1"/>
</dbReference>
<organism evidence="3 4">
    <name type="scientific">Hondaea fermentalgiana</name>
    <dbReference type="NCBI Taxonomy" id="2315210"/>
    <lineage>
        <taxon>Eukaryota</taxon>
        <taxon>Sar</taxon>
        <taxon>Stramenopiles</taxon>
        <taxon>Bigyra</taxon>
        <taxon>Labyrinthulomycetes</taxon>
        <taxon>Thraustochytrida</taxon>
        <taxon>Thraustochytriidae</taxon>
        <taxon>Hondaea</taxon>
    </lineage>
</organism>
<dbReference type="PANTHER" id="PTHR12161:SF5">
    <property type="entry name" value="IST1 HOMOLOG"/>
    <property type="match status" value="1"/>
</dbReference>
<protein>
    <submittedName>
        <fullName evidence="3">IST1-like protein</fullName>
    </submittedName>
</protein>
<dbReference type="OrthoDB" id="29853at2759"/>
<dbReference type="Pfam" id="PF03398">
    <property type="entry name" value="Ist1"/>
    <property type="match status" value="1"/>
</dbReference>
<dbReference type="GO" id="GO:0015031">
    <property type="term" value="P:protein transport"/>
    <property type="evidence" value="ECO:0007669"/>
    <property type="project" value="InterPro"/>
</dbReference>
<feature type="compositionally biased region" description="Gly residues" evidence="2">
    <location>
        <begin position="275"/>
        <end position="298"/>
    </location>
</feature>
<dbReference type="InterPro" id="IPR042277">
    <property type="entry name" value="IST1-like"/>
</dbReference>
<dbReference type="Proteomes" id="UP000241890">
    <property type="component" value="Unassembled WGS sequence"/>
</dbReference>
<name>A0A2R5GM86_9STRA</name>
<keyword evidence="4" id="KW-1185">Reference proteome</keyword>
<feature type="compositionally biased region" description="Gly residues" evidence="2">
    <location>
        <begin position="246"/>
        <end position="266"/>
    </location>
</feature>
<dbReference type="EMBL" id="BEYU01000084">
    <property type="protein sequence ID" value="GBG30848.1"/>
    <property type="molecule type" value="Genomic_DNA"/>
</dbReference>
<dbReference type="FunFam" id="1.20.1260.60:FF:000002">
    <property type="entry name" value="Vacuolar protein sorting-associated protein IST1"/>
    <property type="match status" value="1"/>
</dbReference>
<evidence type="ECO:0000256" key="1">
    <source>
        <dbReference type="ARBA" id="ARBA00005536"/>
    </source>
</evidence>
<comment type="similarity">
    <text evidence="1">Belongs to the IST1 family.</text>
</comment>
<evidence type="ECO:0000313" key="4">
    <source>
        <dbReference type="Proteomes" id="UP000241890"/>
    </source>
</evidence>
<dbReference type="Gene3D" id="1.20.1260.60">
    <property type="entry name" value="Vacuolar protein sorting-associated protein Ist1"/>
    <property type="match status" value="1"/>
</dbReference>
<evidence type="ECO:0000256" key="2">
    <source>
        <dbReference type="SAM" id="MobiDB-lite"/>
    </source>
</evidence>
<dbReference type="AlphaFoldDB" id="A0A2R5GM86"/>
<dbReference type="InParanoid" id="A0A2R5GM86"/>
<dbReference type="InterPro" id="IPR005061">
    <property type="entry name" value="Ist1"/>
</dbReference>
<comment type="caution">
    <text evidence="3">The sequence shown here is derived from an EMBL/GenBank/DDBJ whole genome shotgun (WGS) entry which is preliminary data.</text>
</comment>
<accession>A0A2R5GM86</accession>
<evidence type="ECO:0000313" key="3">
    <source>
        <dbReference type="EMBL" id="GBG30848.1"/>
    </source>
</evidence>
<sequence>MASFFGGKFKVEKIKPALKMSIQRIQLLRNKKTAAIKKSKKTVAELLRDGKTEKARITTEHIVREDFLIETYDIIELLCELVLERIRLLDAEKECPFDMREAVCTLIYAANRTEIKELIQVREQLTKKYGKDFAEKADRNHNGCVNERVVAKLSAQPPNAFLVLNYMKELADEYDVDWQPDEATMSIGARFDSAMAPPTGATVTAGAGSGLGASGYRYTDGRILGPGQVPTGYSGDDDIPKAPGGAPDGAGASSGGRGGRGGGRGGGYDDDEGGDFGGDGRGGYGSGGGGGGGGGAVAGSGRRSKRGGRGDRGGQGGGAYDDIPVAPYADTDEADIPFAPKHSPSPGRGAQELDAEDDAEDDPSTYGADTGAVPDYDELAARFARLKGK</sequence>